<feature type="transmembrane region" description="Helical" evidence="6">
    <location>
        <begin position="606"/>
        <end position="628"/>
    </location>
</feature>
<dbReference type="InterPro" id="IPR007214">
    <property type="entry name" value="YbaK/aa-tRNA-synth-assoc-dom"/>
</dbReference>
<evidence type="ECO:0000313" key="10">
    <source>
        <dbReference type="EMBL" id="CAI3993040.1"/>
    </source>
</evidence>
<dbReference type="CDD" id="cd04332">
    <property type="entry name" value="YbaK_like"/>
    <property type="match status" value="1"/>
</dbReference>
<keyword evidence="12" id="KW-1185">Reference proteome</keyword>
<protein>
    <recommendedName>
        <fullName evidence="2">sphingomyelin phosphodiesterase</fullName>
        <ecNumber evidence="2">3.1.4.12</ecNumber>
    </recommendedName>
</protein>
<feature type="domain" description="3'-5' exonuclease" evidence="7">
    <location>
        <begin position="1166"/>
        <end position="1216"/>
    </location>
</feature>
<evidence type="ECO:0000256" key="1">
    <source>
        <dbReference type="ARBA" id="ARBA00006335"/>
    </source>
</evidence>
<evidence type="ECO:0000259" key="9">
    <source>
        <dbReference type="Pfam" id="PF04073"/>
    </source>
</evidence>
<dbReference type="InterPro" id="IPR038772">
    <property type="entry name" value="Sph/SMPD2-like"/>
</dbReference>
<dbReference type="InterPro" id="IPR036397">
    <property type="entry name" value="RNaseH_sf"/>
</dbReference>
<dbReference type="InterPro" id="IPR036754">
    <property type="entry name" value="YbaK/aa-tRNA-synt-asso_dom_sf"/>
</dbReference>
<comment type="caution">
    <text evidence="10">The sequence shown here is derived from an EMBL/GenBank/DDBJ whole genome shotgun (WGS) entry which is preliminary data.</text>
</comment>
<evidence type="ECO:0000256" key="2">
    <source>
        <dbReference type="ARBA" id="ARBA00012369"/>
    </source>
</evidence>
<dbReference type="Pfam" id="PF01612">
    <property type="entry name" value="DNA_pol_A_exo1"/>
    <property type="match status" value="1"/>
</dbReference>
<dbReference type="EMBL" id="CAMXCT020001782">
    <property type="protein sequence ID" value="CAL1146415.1"/>
    <property type="molecule type" value="Genomic_DNA"/>
</dbReference>
<dbReference type="EMBL" id="CAMXCT010001782">
    <property type="protein sequence ID" value="CAI3993040.1"/>
    <property type="molecule type" value="Genomic_DNA"/>
</dbReference>
<name>A0A9P1CKA7_9DINO</name>
<evidence type="ECO:0000256" key="4">
    <source>
        <dbReference type="SAM" id="Coils"/>
    </source>
</evidence>
<evidence type="ECO:0000256" key="5">
    <source>
        <dbReference type="SAM" id="MobiDB-lite"/>
    </source>
</evidence>
<dbReference type="EC" id="3.1.4.12" evidence="2"/>
<evidence type="ECO:0000313" key="12">
    <source>
        <dbReference type="Proteomes" id="UP001152797"/>
    </source>
</evidence>
<dbReference type="PANTHER" id="PTHR16320">
    <property type="entry name" value="SPHINGOMYELINASE FAMILY MEMBER"/>
    <property type="match status" value="1"/>
</dbReference>
<evidence type="ECO:0000259" key="7">
    <source>
        <dbReference type="Pfam" id="PF01612"/>
    </source>
</evidence>
<dbReference type="GO" id="GO:0003676">
    <property type="term" value="F:nucleic acid binding"/>
    <property type="evidence" value="ECO:0007669"/>
    <property type="project" value="InterPro"/>
</dbReference>
<feature type="coiled-coil region" evidence="4">
    <location>
        <begin position="1131"/>
        <end position="1161"/>
    </location>
</feature>
<dbReference type="GO" id="GO:0005737">
    <property type="term" value="C:cytoplasm"/>
    <property type="evidence" value="ECO:0007669"/>
    <property type="project" value="TreeGrafter"/>
</dbReference>
<feature type="transmembrane region" description="Helical" evidence="6">
    <location>
        <begin position="640"/>
        <end position="663"/>
    </location>
</feature>
<gene>
    <name evidence="10" type="ORF">C1SCF055_LOCUS19822</name>
</gene>
<dbReference type="GO" id="GO:0004767">
    <property type="term" value="F:sphingomyelin phosphodiesterase activity"/>
    <property type="evidence" value="ECO:0007669"/>
    <property type="project" value="UniProtKB-EC"/>
</dbReference>
<dbReference type="PANTHER" id="PTHR16320:SF1">
    <property type="entry name" value="SPHINGOMYELINASE DDB_G0288017"/>
    <property type="match status" value="1"/>
</dbReference>
<keyword evidence="6" id="KW-0812">Transmembrane</keyword>
<dbReference type="Proteomes" id="UP001152797">
    <property type="component" value="Unassembled WGS sequence"/>
</dbReference>
<dbReference type="Gene3D" id="3.90.960.10">
    <property type="entry name" value="YbaK/aminoacyl-tRNA synthetase-associated domain"/>
    <property type="match status" value="1"/>
</dbReference>
<organism evidence="10">
    <name type="scientific">Cladocopium goreaui</name>
    <dbReference type="NCBI Taxonomy" id="2562237"/>
    <lineage>
        <taxon>Eukaryota</taxon>
        <taxon>Sar</taxon>
        <taxon>Alveolata</taxon>
        <taxon>Dinophyceae</taxon>
        <taxon>Suessiales</taxon>
        <taxon>Symbiodiniaceae</taxon>
        <taxon>Cladocopium</taxon>
    </lineage>
</organism>
<dbReference type="GO" id="GO:0002161">
    <property type="term" value="F:aminoacyl-tRNA deacylase activity"/>
    <property type="evidence" value="ECO:0007669"/>
    <property type="project" value="InterPro"/>
</dbReference>
<keyword evidence="6" id="KW-1133">Transmembrane helix</keyword>
<dbReference type="InterPro" id="IPR005135">
    <property type="entry name" value="Endo/exonuclease/phosphatase"/>
</dbReference>
<keyword evidence="4" id="KW-0175">Coiled coil</keyword>
<feature type="non-terminal residue" evidence="10">
    <location>
        <position position="1941"/>
    </location>
</feature>
<feature type="domain" description="YbaK/aminoacyl-tRNA synthetase-associated" evidence="9">
    <location>
        <begin position="1290"/>
        <end position="1381"/>
    </location>
</feature>
<dbReference type="OrthoDB" id="40902at2759"/>
<dbReference type="InterPro" id="IPR017766">
    <property type="entry name" value="Sphingomyelinase/PLipase_C"/>
</dbReference>
<dbReference type="InterPro" id="IPR002562">
    <property type="entry name" value="3'-5'_exonuclease_dom"/>
</dbReference>
<dbReference type="Pfam" id="PF03372">
    <property type="entry name" value="Exo_endo_phos"/>
    <property type="match status" value="1"/>
</dbReference>
<dbReference type="GO" id="GO:0005576">
    <property type="term" value="C:extracellular region"/>
    <property type="evidence" value="ECO:0007669"/>
    <property type="project" value="InterPro"/>
</dbReference>
<keyword evidence="6" id="KW-0472">Membrane</keyword>
<dbReference type="SUPFAM" id="SSF55826">
    <property type="entry name" value="YbaK/ProRS associated domain"/>
    <property type="match status" value="1"/>
</dbReference>
<accession>A0A9P1CKA7</accession>
<evidence type="ECO:0000256" key="3">
    <source>
        <dbReference type="ARBA" id="ARBA00022801"/>
    </source>
</evidence>
<dbReference type="InterPro" id="IPR036691">
    <property type="entry name" value="Endo/exonu/phosph_ase_sf"/>
</dbReference>
<dbReference type="Gene3D" id="3.60.10.10">
    <property type="entry name" value="Endonuclease/exonuclease/phosphatase"/>
    <property type="match status" value="1"/>
</dbReference>
<dbReference type="SUPFAM" id="SSF56219">
    <property type="entry name" value="DNase I-like"/>
    <property type="match status" value="1"/>
</dbReference>
<dbReference type="Pfam" id="PF04073">
    <property type="entry name" value="tRNA_edit"/>
    <property type="match status" value="1"/>
</dbReference>
<reference evidence="10" key="1">
    <citation type="submission" date="2022-10" db="EMBL/GenBank/DDBJ databases">
        <authorList>
            <person name="Chen Y."/>
            <person name="Dougan E. K."/>
            <person name="Chan C."/>
            <person name="Rhodes N."/>
            <person name="Thang M."/>
        </authorList>
    </citation>
    <scope>NUCLEOTIDE SEQUENCE</scope>
</reference>
<dbReference type="SUPFAM" id="SSF53098">
    <property type="entry name" value="Ribonuclease H-like"/>
    <property type="match status" value="2"/>
</dbReference>
<comment type="similarity">
    <text evidence="1">Belongs to the neutral sphingomyelinase family.</text>
</comment>
<dbReference type="EMBL" id="CAMXCT030001782">
    <property type="protein sequence ID" value="CAL4780352.1"/>
    <property type="molecule type" value="Genomic_DNA"/>
</dbReference>
<dbReference type="CDD" id="cd09078">
    <property type="entry name" value="nSMase"/>
    <property type="match status" value="1"/>
</dbReference>
<evidence type="ECO:0000259" key="8">
    <source>
        <dbReference type="Pfam" id="PF03372"/>
    </source>
</evidence>
<sequence length="1941" mass="215514">NWLSPVVCIETSDGRVVTAGDPKINLKSMESYSGEEFVRIIMSHKHLKARNPVLVSEVRKQTNGRWEEVSKGFVLPRKWRMDVPEAAAGELKSEASITRLQRAMEQVLQAEGIESWWRQVEHLETAAEDTERRSAEAQERRALELWMPPPAKQPLPAQGLVEALESRWSSLDEDELCDTRAALLYHLAGTPNLTEALIDTLWDLFKLCKQPRPLGHVLLDAAQRLLRRRPMAAERPLDAFTEARWRKLIQLAAAGRFCPKVVAKASKQLSLEASVEGGRKQLLEDLMFTFQDFRFPEPPRDCTQREATLTGAVQLCTQRLQQLLRRRSHVTCEDELKPCDEDCLALCCLQRFACTTSCCLQLCGCDARCCCQCSCDWLLREEEVRPLFAWCVQHGELAAARSLCRPELCGTVGAEMEAQLAELLEASGISLGRRQRRKVGEAKAEKTPKVEMGCLEPLQLLPEVQVIQVTHGPLEDIFVRAKLEGGVVAVDAEWKPFQAGEAPTPVELLQLAVPSCCWLLDLRQLPAMQISQLLRRLCDECILLGFGLCGDLARLRDLCGHVEPKTCIDLQEDLRSGGGLTLDLRFSEAATEAAYCRHRAADPANAWPMLLVLLQGVSQVTAVVYIIFGDTFPQRSSHILYFSLQCVAALALVLLSVVCFFKFGGISWSSESLCAGVLALSAVAGAFQQRLTRSWLGIATTTICDAPIELEISVCLLSLFMAIYCHVLPMRCCYLAPLVVLSSVSLVLQPFGASCGSLGALQPLWAFRMLLPPALLLSSYRAAHRCEKMDRENWLSSREQERHLRESLAHKELAKAVLDRDLKILRSYGCTMAFGLSQDFRICCGSIRTGEDFFQTDLMGRSIFNLMMSDTTALTRLCVDSQGSRMPRALQVTLLAGQELKPALLILLHHGRAGKEYLLGIKLHAEVQRETDREGADDSPGSLHPFAPHFSEQPHATLSSSGDSVAVSPSDSLCYTVSLDMAVDRGTQMGPSGGRDGPVPCSSKDKCVGTAIVWSKGETGGETGAFRCRNCSKPPRLQAEVIKREEDALSALAGLWDVQPQFRDISQPFIQRLYIQPDGTCIDALGQQRRLEYDANGEVLLLKGRLWMSGDTLFREGRSGIITGFDRALEHSLLVADYDEEEEEEEELAEEDQEADSLHILGNMVSGLSDLIAQHLGRELLKEQQCSDWSCRPWSPEQLRYAALDAHALLSLLASKLEATPSSHQELSRCFLKHQELLYDAAKPRFVALGPEAVDDALRALQLPIREVVGAVPAGVMHCKTLGLVTTGSIKEDEKQLLAVAVLSVGSQLSLTKTAKALGWSQVRLAKRRDLPALFGFEVGGMGPLGLRTACPLLLDETMSEAEELLVGGGAPNRDVFVPQEAEWLLDGNFRANDEVCSSLRLAWDCAVRLEAQLGEADRPWEQRNRWLQDLSAERGLLEQQKQDLEAVLLTAKLQVQTACASATGFQASRFAEVLEANVAFRQRCDELGNQLEAVVHSARRSLRLLGERPDVRPESEAAGMARRWRLEFDAASDVAEAMLRSLRHPEAASGVASSSLEHALDQTWRFLLELVGLFERLDAEEAEAEADTLRERLEAVLPQLLECKLQVQDSAAKQQPLEVQSCMEALTQARSCQQMAWKYLTSNSIDLSHVVPTKFAEEMLPHPAAFGPAAGPLGEGEDFPPVLRLLTYNLFLRAPAPQFTHNNEDDRKDERLCRFVEHLARYDLICLQEVFGAFSQRRDWLINVAKRFGLKDSHRSSTSVRPRFIVDGGLLILSRLPIVFKSSLTFEPGMHLDRFSAKGALYAKVQCGPTGPFLHVCTTHLQSTYSEDAAASAQTVRHKQLQSLVEFLQEQTNDHISDSGQFCRRWPLLLCGTLNFNGRKGLMDGGHSAEYRAVLQLFKERLGEVRDLLYDVTGCHPVTYADTRLTGQGEVPVERVLTNA</sequence>
<proteinExistence type="inferred from homology"/>
<evidence type="ECO:0000313" key="11">
    <source>
        <dbReference type="EMBL" id="CAL1146415.1"/>
    </source>
</evidence>
<keyword evidence="3" id="KW-0378">Hydrolase</keyword>
<dbReference type="InterPro" id="IPR012337">
    <property type="entry name" value="RNaseH-like_sf"/>
</dbReference>
<evidence type="ECO:0000256" key="6">
    <source>
        <dbReference type="SAM" id="Phobius"/>
    </source>
</evidence>
<feature type="region of interest" description="Disordered" evidence="5">
    <location>
        <begin position="929"/>
        <end position="964"/>
    </location>
</feature>
<reference evidence="11" key="2">
    <citation type="submission" date="2024-04" db="EMBL/GenBank/DDBJ databases">
        <authorList>
            <person name="Chen Y."/>
            <person name="Shah S."/>
            <person name="Dougan E. K."/>
            <person name="Thang M."/>
            <person name="Chan C."/>
        </authorList>
    </citation>
    <scope>NUCLEOTIDE SEQUENCE [LARGE SCALE GENOMIC DNA]</scope>
</reference>
<feature type="transmembrane region" description="Helical" evidence="6">
    <location>
        <begin position="708"/>
        <end position="729"/>
    </location>
</feature>
<feature type="domain" description="Endonuclease/exonuclease/phosphatase" evidence="8">
    <location>
        <begin position="1687"/>
        <end position="1873"/>
    </location>
</feature>
<feature type="non-terminal residue" evidence="10">
    <location>
        <position position="1"/>
    </location>
</feature>
<dbReference type="GO" id="GO:0008408">
    <property type="term" value="F:3'-5' exonuclease activity"/>
    <property type="evidence" value="ECO:0007669"/>
    <property type="project" value="InterPro"/>
</dbReference>
<feature type="transmembrane region" description="Helical" evidence="6">
    <location>
        <begin position="669"/>
        <end position="687"/>
    </location>
</feature>
<dbReference type="Gene3D" id="3.30.420.10">
    <property type="entry name" value="Ribonuclease H-like superfamily/Ribonuclease H"/>
    <property type="match status" value="2"/>
</dbReference>